<evidence type="ECO:0000256" key="4">
    <source>
        <dbReference type="PROSITE-ProRule" id="PRU00504"/>
    </source>
</evidence>
<protein>
    <submittedName>
        <fullName evidence="7">SMP-30/gluconolactonase/LRE family protein</fullName>
    </submittedName>
</protein>
<feature type="repeat" description="NHL" evidence="4">
    <location>
        <begin position="241"/>
        <end position="269"/>
    </location>
</feature>
<dbReference type="PROSITE" id="PS51125">
    <property type="entry name" value="NHL"/>
    <property type="match status" value="1"/>
</dbReference>
<gene>
    <name evidence="7" type="ORF">ACFOGI_12660</name>
</gene>
<dbReference type="PANTHER" id="PTHR47572">
    <property type="entry name" value="LIPOPROTEIN-RELATED"/>
    <property type="match status" value="1"/>
</dbReference>
<evidence type="ECO:0000256" key="2">
    <source>
        <dbReference type="ARBA" id="ARBA00022737"/>
    </source>
</evidence>
<evidence type="ECO:0000256" key="1">
    <source>
        <dbReference type="ARBA" id="ARBA00008853"/>
    </source>
</evidence>
<feature type="chain" id="PRO_5045887725" evidence="5">
    <location>
        <begin position="22"/>
        <end position="318"/>
    </location>
</feature>
<comment type="similarity">
    <text evidence="1">Belongs to the SMP-30/CGR1 family.</text>
</comment>
<evidence type="ECO:0000313" key="7">
    <source>
        <dbReference type="EMBL" id="MFC3041091.1"/>
    </source>
</evidence>
<dbReference type="EMBL" id="JBHRSA010000046">
    <property type="protein sequence ID" value="MFC3041091.1"/>
    <property type="molecule type" value="Genomic_DNA"/>
</dbReference>
<evidence type="ECO:0000259" key="6">
    <source>
        <dbReference type="Pfam" id="PF08450"/>
    </source>
</evidence>
<dbReference type="Pfam" id="PF08450">
    <property type="entry name" value="SGL"/>
    <property type="match status" value="1"/>
</dbReference>
<comment type="caution">
    <text evidence="7">The sequence shown here is derived from an EMBL/GenBank/DDBJ whole genome shotgun (WGS) entry which is preliminary data.</text>
</comment>
<accession>A0ABV7CX79</accession>
<evidence type="ECO:0000313" key="8">
    <source>
        <dbReference type="Proteomes" id="UP001595279"/>
    </source>
</evidence>
<dbReference type="InterPro" id="IPR005511">
    <property type="entry name" value="SMP-30"/>
</dbReference>
<feature type="domain" description="SMP-30/Gluconolactonase/LRE-like region" evidence="6">
    <location>
        <begin position="63"/>
        <end position="300"/>
    </location>
</feature>
<dbReference type="RefSeq" id="WP_390273143.1">
    <property type="nucleotide sequence ID" value="NZ_JBHRSA010000046.1"/>
</dbReference>
<keyword evidence="8" id="KW-1185">Reference proteome</keyword>
<keyword evidence="5" id="KW-0732">Signal</keyword>
<dbReference type="InterPro" id="IPR051262">
    <property type="entry name" value="SMP-30/CGR1_Lactonase"/>
</dbReference>
<dbReference type="InterPro" id="IPR013658">
    <property type="entry name" value="SGL"/>
</dbReference>
<feature type="signal peptide" evidence="5">
    <location>
        <begin position="1"/>
        <end position="21"/>
    </location>
</feature>
<dbReference type="PRINTS" id="PR01790">
    <property type="entry name" value="SMP30FAMILY"/>
</dbReference>
<organism evidence="7 8">
    <name type="scientific">Virgibacillus xinjiangensis</name>
    <dbReference type="NCBI Taxonomy" id="393090"/>
    <lineage>
        <taxon>Bacteria</taxon>
        <taxon>Bacillati</taxon>
        <taxon>Bacillota</taxon>
        <taxon>Bacilli</taxon>
        <taxon>Bacillales</taxon>
        <taxon>Bacillaceae</taxon>
        <taxon>Virgibacillus</taxon>
    </lineage>
</organism>
<name>A0ABV7CX79_9BACI</name>
<keyword evidence="3" id="KW-0378">Hydrolase</keyword>
<dbReference type="InterPro" id="IPR011042">
    <property type="entry name" value="6-blade_b-propeller_TolB-like"/>
</dbReference>
<dbReference type="SUPFAM" id="SSF63829">
    <property type="entry name" value="Calcium-dependent phosphotriesterase"/>
    <property type="match status" value="1"/>
</dbReference>
<sequence>MKKWILLAFLMAFGLVTAVSASSILETQKVPKGDRHDMKEILPPSSKWEKMAAGNEVKGRFMEGINFDDNGDIWMVSPPTKEILKVSGSGVETEYETSVEPVGAKFHKDGRLFTTNRSGELKAYNPATGKNTVIVSEFDNERLQPLNDLVFDEKNGIYFTEPGGSHATKPTGRVFYLSPDGELTLALDHIAYPNGIAISADGQRVYVSEFATNRIISVPSVTAKDKREVPFVFAHLEGGIGPDGLAVDEKGNLYVAHFQAGEIVVLDKDGFEIGTIRLPEKAGTFVTNLTFNNGYLYITESSRNEVWRLKVVNGGKQE</sequence>
<dbReference type="PANTHER" id="PTHR47572:SF4">
    <property type="entry name" value="LACTONASE DRP35"/>
    <property type="match status" value="1"/>
</dbReference>
<dbReference type="Gene3D" id="2.120.10.30">
    <property type="entry name" value="TolB, C-terminal domain"/>
    <property type="match status" value="1"/>
</dbReference>
<evidence type="ECO:0000256" key="3">
    <source>
        <dbReference type="ARBA" id="ARBA00022801"/>
    </source>
</evidence>
<reference evidence="8" key="1">
    <citation type="journal article" date="2019" name="Int. J. Syst. Evol. Microbiol.">
        <title>The Global Catalogue of Microorganisms (GCM) 10K type strain sequencing project: providing services to taxonomists for standard genome sequencing and annotation.</title>
        <authorList>
            <consortium name="The Broad Institute Genomics Platform"/>
            <consortium name="The Broad Institute Genome Sequencing Center for Infectious Disease"/>
            <person name="Wu L."/>
            <person name="Ma J."/>
        </authorList>
    </citation>
    <scope>NUCLEOTIDE SEQUENCE [LARGE SCALE GENOMIC DNA]</scope>
    <source>
        <strain evidence="8">KCTC 13128</strain>
    </source>
</reference>
<dbReference type="InterPro" id="IPR001258">
    <property type="entry name" value="NHL_repeat"/>
</dbReference>
<dbReference type="Proteomes" id="UP001595279">
    <property type="component" value="Unassembled WGS sequence"/>
</dbReference>
<evidence type="ECO:0000256" key="5">
    <source>
        <dbReference type="SAM" id="SignalP"/>
    </source>
</evidence>
<proteinExistence type="inferred from homology"/>
<keyword evidence="2" id="KW-0677">Repeat</keyword>